<accession>A0A6J5M5F8</accession>
<proteinExistence type="predicted"/>
<organism evidence="2">
    <name type="scientific">uncultured Caudovirales phage</name>
    <dbReference type="NCBI Taxonomy" id="2100421"/>
    <lineage>
        <taxon>Viruses</taxon>
        <taxon>Duplodnaviria</taxon>
        <taxon>Heunggongvirae</taxon>
        <taxon>Uroviricota</taxon>
        <taxon>Caudoviricetes</taxon>
        <taxon>Peduoviridae</taxon>
        <taxon>Maltschvirus</taxon>
        <taxon>Maltschvirus maltsch</taxon>
    </lineage>
</organism>
<reference evidence="2" key="1">
    <citation type="submission" date="2020-04" db="EMBL/GenBank/DDBJ databases">
        <authorList>
            <person name="Chiriac C."/>
            <person name="Salcher M."/>
            <person name="Ghai R."/>
            <person name="Kavagutti S V."/>
        </authorList>
    </citation>
    <scope>NUCLEOTIDE SEQUENCE</scope>
</reference>
<sequence>MVEHLKVRDNKDLVRQAQSNAILNTNLKELNKYKEEREEKMKLKRLADESEQMKNDIQEIKSLLQQLLGQK</sequence>
<evidence type="ECO:0000256" key="1">
    <source>
        <dbReference type="SAM" id="Coils"/>
    </source>
</evidence>
<dbReference type="EMBL" id="LR796380">
    <property type="protein sequence ID" value="CAB4140743.1"/>
    <property type="molecule type" value="Genomic_DNA"/>
</dbReference>
<name>A0A6J5M5F8_9CAUD</name>
<gene>
    <name evidence="2" type="ORF">UFOVP395_78</name>
</gene>
<keyword evidence="1" id="KW-0175">Coiled coil</keyword>
<feature type="coiled-coil region" evidence="1">
    <location>
        <begin position="20"/>
        <end position="70"/>
    </location>
</feature>
<evidence type="ECO:0000313" key="2">
    <source>
        <dbReference type="EMBL" id="CAB4140743.1"/>
    </source>
</evidence>
<protein>
    <submittedName>
        <fullName evidence="2">Uncharacterized protein</fullName>
    </submittedName>
</protein>